<reference evidence="1 2" key="1">
    <citation type="submission" date="2020-01" db="EMBL/GenBank/DDBJ databases">
        <authorList>
            <consortium name="DOE Joint Genome Institute"/>
            <person name="Haridas S."/>
            <person name="Albert R."/>
            <person name="Binder M."/>
            <person name="Bloem J."/>
            <person name="Labutti K."/>
            <person name="Salamov A."/>
            <person name="Andreopoulos B."/>
            <person name="Baker S.E."/>
            <person name="Barry K."/>
            <person name="Bills G."/>
            <person name="Bluhm B.H."/>
            <person name="Cannon C."/>
            <person name="Castanera R."/>
            <person name="Culley D.E."/>
            <person name="Daum C."/>
            <person name="Ezra D."/>
            <person name="Gonzalez J.B."/>
            <person name="Henrissat B."/>
            <person name="Kuo A."/>
            <person name="Liang C."/>
            <person name="Lipzen A."/>
            <person name="Lutzoni F."/>
            <person name="Magnuson J."/>
            <person name="Mondo S."/>
            <person name="Nolan M."/>
            <person name="Ohm R."/>
            <person name="Pangilinan J."/>
            <person name="Park H.-J.H."/>
            <person name="Ramirez L."/>
            <person name="Alfaro M."/>
            <person name="Sun H."/>
            <person name="Tritt A."/>
            <person name="Yoshinaga Y."/>
            <person name="Zwiers L.-H.L."/>
            <person name="Turgeon B.G."/>
            <person name="Goodwin S.B."/>
            <person name="Spatafora J.W."/>
            <person name="Crous P.W."/>
            <person name="Grigoriev I.V."/>
        </authorList>
    </citation>
    <scope>NUCLEOTIDE SEQUENCE [LARGE SCALE GENOMIC DNA]</scope>
    <source>
        <strain evidence="1 2">CBS 611.86</strain>
    </source>
</reference>
<comment type="caution">
    <text evidence="1">The sequence shown here is derived from an EMBL/GenBank/DDBJ whole genome shotgun (WGS) entry which is preliminary data.</text>
</comment>
<dbReference type="AlphaFoldDB" id="A0A7C8M4H8"/>
<keyword evidence="2" id="KW-1185">Reference proteome</keyword>
<accession>A0A7C8M4H8</accession>
<sequence>MSYSTFNELLFPALPLELREEIYRYLVFPTSKPRRRGGHKLHPHHVLVGMASSHGFHCYQLPSLCALNKPTYYEVGLFFIRNVEFRMLGYQGAINLTRLLDTFPGEQGFAAVRRLSFERWLAGHTAVRDVEEGVPLMKRCTGLSELGLRLTCSNLITTPMLYFQAMEDRETSEDHLMTLEEVVRRHRFEEILELRSLNKLFLDVFRFMRLAYFRDFFESVLIDCMPLMQELAEWLRRGFSARGMRVEVIVMESTDEGLSGFWSDRSTG</sequence>
<evidence type="ECO:0008006" key="3">
    <source>
        <dbReference type="Google" id="ProtNLM"/>
    </source>
</evidence>
<dbReference type="Proteomes" id="UP000481861">
    <property type="component" value="Unassembled WGS sequence"/>
</dbReference>
<dbReference type="OrthoDB" id="3781081at2759"/>
<gene>
    <name evidence="1" type="ORF">BDV95DRAFT_598157</name>
</gene>
<proteinExistence type="predicted"/>
<evidence type="ECO:0000313" key="2">
    <source>
        <dbReference type="Proteomes" id="UP000481861"/>
    </source>
</evidence>
<protein>
    <recommendedName>
        <fullName evidence="3">F-box domain-containing protein</fullName>
    </recommendedName>
</protein>
<name>A0A7C8M4H8_9PLEO</name>
<dbReference type="EMBL" id="JAADJZ010000023">
    <property type="protein sequence ID" value="KAF2867501.1"/>
    <property type="molecule type" value="Genomic_DNA"/>
</dbReference>
<evidence type="ECO:0000313" key="1">
    <source>
        <dbReference type="EMBL" id="KAF2867501.1"/>
    </source>
</evidence>
<organism evidence="1 2">
    <name type="scientific">Massariosphaeria phaeospora</name>
    <dbReference type="NCBI Taxonomy" id="100035"/>
    <lineage>
        <taxon>Eukaryota</taxon>
        <taxon>Fungi</taxon>
        <taxon>Dikarya</taxon>
        <taxon>Ascomycota</taxon>
        <taxon>Pezizomycotina</taxon>
        <taxon>Dothideomycetes</taxon>
        <taxon>Pleosporomycetidae</taxon>
        <taxon>Pleosporales</taxon>
        <taxon>Pleosporales incertae sedis</taxon>
        <taxon>Massariosphaeria</taxon>
    </lineage>
</organism>